<dbReference type="InterPro" id="IPR041679">
    <property type="entry name" value="DNA2/NAM7-like_C"/>
</dbReference>
<organism evidence="9 10">
    <name type="scientific">Bordetella genomosp. 10</name>
    <dbReference type="NCBI Taxonomy" id="1416804"/>
    <lineage>
        <taxon>Bacteria</taxon>
        <taxon>Pseudomonadati</taxon>
        <taxon>Pseudomonadota</taxon>
        <taxon>Betaproteobacteria</taxon>
        <taxon>Burkholderiales</taxon>
        <taxon>Alcaligenaceae</taxon>
        <taxon>Bordetella</taxon>
    </lineage>
</organism>
<dbReference type="Pfam" id="PF13086">
    <property type="entry name" value="AAA_11"/>
    <property type="match status" value="1"/>
</dbReference>
<dbReference type="CDD" id="cd18808">
    <property type="entry name" value="SF1_C_Upf1"/>
    <property type="match status" value="1"/>
</dbReference>
<keyword evidence="4 9" id="KW-0347">Helicase</keyword>
<evidence type="ECO:0000256" key="3">
    <source>
        <dbReference type="ARBA" id="ARBA00022801"/>
    </source>
</evidence>
<dbReference type="EMBL" id="NEVM01000002">
    <property type="protein sequence ID" value="OZI34285.1"/>
    <property type="molecule type" value="Genomic_DNA"/>
</dbReference>
<evidence type="ECO:0000313" key="10">
    <source>
        <dbReference type="Proteomes" id="UP000216020"/>
    </source>
</evidence>
<evidence type="ECO:0000259" key="7">
    <source>
        <dbReference type="Pfam" id="PF13086"/>
    </source>
</evidence>
<dbReference type="GO" id="GO:0016787">
    <property type="term" value="F:hydrolase activity"/>
    <property type="evidence" value="ECO:0007669"/>
    <property type="project" value="UniProtKB-KW"/>
</dbReference>
<dbReference type="InterPro" id="IPR041677">
    <property type="entry name" value="DNA2/NAM7_AAA_11"/>
</dbReference>
<dbReference type="GO" id="GO:0043139">
    <property type="term" value="F:5'-3' DNA helicase activity"/>
    <property type="evidence" value="ECO:0007669"/>
    <property type="project" value="TreeGrafter"/>
</dbReference>
<feature type="domain" description="DUF2726" evidence="6">
    <location>
        <begin position="786"/>
        <end position="894"/>
    </location>
</feature>
<dbReference type="Proteomes" id="UP000216020">
    <property type="component" value="Unassembled WGS sequence"/>
</dbReference>
<sequence>MVSIFMNGQDKTHQTSDWRIWWDAKRDALMLTCEFRSGKSFTRPLSECSVAPAEELRNVLFAEKGRAVYSAADSAVIYDGKYAVVQYRGNPRQYVKNAADLVFTRESAVPAGNLFGYFVSVARARLEQAVQRGESGEQGRLGAEAVLSQMAKVTHHPETALHAYCMAECARRERDGALVFPFGVNESQLQAVERAFASQISLIEGPPGTGKTQTILNIVANIVLRGKTVAIVSNNNSAVENVYQKLDKAGLGYLAARLGNAENKRKFFADLPAVPSETPAPAPGLPHLDATAAQLKQLLHAQNEAARLQAEVDELTIEWQYLRQWQRDNMPAAPVALERYRLSPTQVTDLMAYLDHLAGKRIRLKDRVALLLNFRILRTQPFADGESRKSMVHALQLHFYEKALRDKKAELAACRQTLERGNFQALLEALTAGSMAYLKQYLHGRVSDTETFDENGYRRNFDAFARRYPIIGSSTHSIVNSIGNGALLDYVIIDEASLQDIVPGVLALACARNAVIVGDRKQLPHIPANLGVAAPAEFYDCDRYSLLDSCAHVFKSALPATLLKEHYRCHPRIIQFCNQQFYDNALVVMTRDAGEQPLSLLVTAKGNHARGNTNRRELESFLETLKDDSLVEQEGERSRGFIAPYNAQVDLSRAHLPRDFEKKTTHKFQGMECDEIVFSTVLDKARATPRSLRFVDDPHLVNVAVSRAKHKFTLVTGDEVFAQNNGHIAALVRHIEYYADEKQVRRAPVVSAFDLLYKEYDRSLERLNARLRPGDSRYKSEQIVARILRDALSGDAYRTMTFHTQVRLSQIASSANEALTAREREFMGQGATCDFVLYFRVGKTPAGVIEVDGRSHATAAQAERDALKDSILEKSGIGLLRLSTAEAYVEEKVSAFLARWGHDDAAAAAARGS</sequence>
<evidence type="ECO:0000313" key="9">
    <source>
        <dbReference type="EMBL" id="OZI34285.1"/>
    </source>
</evidence>
<comment type="similarity">
    <text evidence="1">Belongs to the DNA2/NAM7 helicase family.</text>
</comment>
<comment type="caution">
    <text evidence="9">The sequence shown here is derived from an EMBL/GenBank/DDBJ whole genome shotgun (WGS) entry which is preliminary data.</text>
</comment>
<dbReference type="OrthoDB" id="9757917at2"/>
<keyword evidence="10" id="KW-1185">Reference proteome</keyword>
<dbReference type="InterPro" id="IPR047187">
    <property type="entry name" value="SF1_C_Upf1"/>
</dbReference>
<keyword evidence="5" id="KW-0067">ATP-binding</keyword>
<dbReference type="PANTHER" id="PTHR43788">
    <property type="entry name" value="DNA2/NAM7 HELICASE FAMILY MEMBER"/>
    <property type="match status" value="1"/>
</dbReference>
<dbReference type="Pfam" id="PF10881">
    <property type="entry name" value="DUF2726"/>
    <property type="match status" value="1"/>
</dbReference>
<evidence type="ECO:0000259" key="8">
    <source>
        <dbReference type="Pfam" id="PF13087"/>
    </source>
</evidence>
<evidence type="ECO:0000259" key="6">
    <source>
        <dbReference type="Pfam" id="PF10881"/>
    </source>
</evidence>
<gene>
    <name evidence="9" type="ORF">CAL29_12145</name>
</gene>
<dbReference type="RefSeq" id="WP_094853284.1">
    <property type="nucleotide sequence ID" value="NZ_NEVM01000002.1"/>
</dbReference>
<keyword evidence="3" id="KW-0378">Hydrolase</keyword>
<dbReference type="GO" id="GO:0005524">
    <property type="term" value="F:ATP binding"/>
    <property type="evidence" value="ECO:0007669"/>
    <property type="project" value="UniProtKB-KW"/>
</dbReference>
<dbReference type="CDD" id="cd17934">
    <property type="entry name" value="DEXXQc_Upf1-like"/>
    <property type="match status" value="1"/>
</dbReference>
<dbReference type="InterPro" id="IPR050534">
    <property type="entry name" value="Coronavir_polyprotein_1ab"/>
</dbReference>
<keyword evidence="2" id="KW-0547">Nucleotide-binding</keyword>
<dbReference type="InterPro" id="IPR027417">
    <property type="entry name" value="P-loop_NTPase"/>
</dbReference>
<dbReference type="Pfam" id="PF13087">
    <property type="entry name" value="AAA_12"/>
    <property type="match status" value="1"/>
</dbReference>
<protein>
    <submittedName>
        <fullName evidence="9">Helicase</fullName>
    </submittedName>
</protein>
<dbReference type="AlphaFoldDB" id="A0A261SAT3"/>
<accession>A0A261SAT3</accession>
<dbReference type="Gene3D" id="3.40.960.10">
    <property type="entry name" value="VSR Endonuclease"/>
    <property type="match status" value="1"/>
</dbReference>
<dbReference type="Gene3D" id="3.40.50.300">
    <property type="entry name" value="P-loop containing nucleotide triphosphate hydrolases"/>
    <property type="match status" value="2"/>
</dbReference>
<evidence type="ECO:0000256" key="5">
    <source>
        <dbReference type="ARBA" id="ARBA00022840"/>
    </source>
</evidence>
<evidence type="ECO:0000256" key="2">
    <source>
        <dbReference type="ARBA" id="ARBA00022741"/>
    </source>
</evidence>
<feature type="domain" description="DNA2/NAM7 helicase-like C-terminal" evidence="8">
    <location>
        <begin position="557"/>
        <end position="716"/>
    </location>
</feature>
<dbReference type="InterPro" id="IPR024402">
    <property type="entry name" value="DUF2726"/>
</dbReference>
<reference evidence="10" key="1">
    <citation type="submission" date="2017-05" db="EMBL/GenBank/DDBJ databases">
        <title>Complete and WGS of Bordetella genogroups.</title>
        <authorList>
            <person name="Spilker T."/>
            <person name="Lipuma J."/>
        </authorList>
    </citation>
    <scope>NUCLEOTIDE SEQUENCE [LARGE SCALE GENOMIC DNA]</scope>
    <source>
        <strain evidence="10">AU16122</strain>
    </source>
</reference>
<evidence type="ECO:0000256" key="1">
    <source>
        <dbReference type="ARBA" id="ARBA00007913"/>
    </source>
</evidence>
<dbReference type="PANTHER" id="PTHR43788:SF8">
    <property type="entry name" value="DNA-BINDING PROTEIN SMUBP-2"/>
    <property type="match status" value="1"/>
</dbReference>
<name>A0A261SAT3_9BORD</name>
<dbReference type="SUPFAM" id="SSF52540">
    <property type="entry name" value="P-loop containing nucleoside triphosphate hydrolases"/>
    <property type="match status" value="1"/>
</dbReference>
<feature type="domain" description="DNA2/NAM7 helicase helicase" evidence="7">
    <location>
        <begin position="184"/>
        <end position="524"/>
    </location>
</feature>
<proteinExistence type="inferred from homology"/>
<evidence type="ECO:0000256" key="4">
    <source>
        <dbReference type="ARBA" id="ARBA00022806"/>
    </source>
</evidence>